<evidence type="ECO:0000313" key="9">
    <source>
        <dbReference type="EMBL" id="KAL3337387.1"/>
    </source>
</evidence>
<dbReference type="GO" id="GO:0003724">
    <property type="term" value="F:RNA helicase activity"/>
    <property type="evidence" value="ECO:0007669"/>
    <property type="project" value="UniProtKB-EC"/>
</dbReference>
<dbReference type="InterPro" id="IPR011545">
    <property type="entry name" value="DEAD/DEAH_box_helicase_dom"/>
</dbReference>
<evidence type="ECO:0000256" key="1">
    <source>
        <dbReference type="ARBA" id="ARBA00012552"/>
    </source>
</evidence>
<dbReference type="EMBL" id="JBJKTR010000017">
    <property type="protein sequence ID" value="KAL3337387.1"/>
    <property type="molecule type" value="Genomic_DNA"/>
</dbReference>
<dbReference type="GO" id="GO:0005524">
    <property type="term" value="F:ATP binding"/>
    <property type="evidence" value="ECO:0007669"/>
    <property type="project" value="UniProtKB-KW"/>
</dbReference>
<dbReference type="PROSITE" id="PS00690">
    <property type="entry name" value="DEAH_ATP_HELICASE"/>
    <property type="match status" value="1"/>
</dbReference>
<comment type="caution">
    <text evidence="9">The sequence shown here is derived from an EMBL/GenBank/DDBJ whole genome shotgun (WGS) entry which is preliminary data.</text>
</comment>
<dbReference type="Pfam" id="PF00270">
    <property type="entry name" value="DEAD"/>
    <property type="match status" value="1"/>
</dbReference>
<accession>A0ABD2S177</accession>
<dbReference type="InterPro" id="IPR048333">
    <property type="entry name" value="HA2_WH"/>
</dbReference>
<dbReference type="EC" id="3.6.4.13" evidence="1"/>
<feature type="domain" description="Helicase ATP-binding" evidence="7">
    <location>
        <begin position="14"/>
        <end position="178"/>
    </location>
</feature>
<dbReference type="Pfam" id="PF00271">
    <property type="entry name" value="Helicase_C"/>
    <property type="match status" value="1"/>
</dbReference>
<dbReference type="Proteomes" id="UP001627284">
    <property type="component" value="Unassembled WGS sequence"/>
</dbReference>
<dbReference type="PROSITE" id="PS51194">
    <property type="entry name" value="HELICASE_CTER"/>
    <property type="match status" value="1"/>
</dbReference>
<dbReference type="Pfam" id="PF07717">
    <property type="entry name" value="OB_NTP_bind"/>
    <property type="match status" value="1"/>
</dbReference>
<keyword evidence="3" id="KW-0378">Hydrolase</keyword>
<dbReference type="CDD" id="cd18791">
    <property type="entry name" value="SF2_C_RHA"/>
    <property type="match status" value="1"/>
</dbReference>
<dbReference type="InterPro" id="IPR027417">
    <property type="entry name" value="P-loop_NTPase"/>
</dbReference>
<sequence>MGDLPIVRFEEKIVETVKENPVVVVIGETGSGKSTQLPQILYRRGYAKSGIIAVTQPRRVAAVSVSRRVAQEQNVRIGEEVGYAIRFEDRTSEKTRIKYLTDGVLLRESLFNPELNQYSVIILDEAHERSLNTDILLGLMKRLIKWRHSNLKVLITSATLDGGKVSRFFSDCPVLTVPGELFPVEIVHISELPKSYVEASLKKAIDIHVREPEGDILIFLTGQDDIEKLVLKLEERVQSLEEGSCMDALILPLHGSLPPEMQVRVFSPPPPNCRRFIVSTNIAETSLTVDGVVYVIDSGYVKQRQYNPSTGMYSLEVVQISKVQAKQRAGRAGRTRPGKCYRLYPSTVYHDDFLDATVPEIQRSSLAGTVLYLKSLDLADMDILKFDFLDSPSVESLEDALKQLYLVDALDENGSITSLGRKMAELPLEPSLSRTLLEANELDCLSEALTVVSMLSAETTLLPAPSKSSEKKRRHTPLNLPDGFGLGDHIQLLQIYEQWYQTGYNIDWCKENNLQVRGMVFVRDVRKQLSQIMQKITKGSLDVQTSNRRRGSQQGYKNLRKALCIGYANQLAERMIRHNGYRPLGFKSELVQVHPSSVLKSDEDGMLPNYVVYHELIVTSRPFMRNVCAVEMRWVAPILAKLEKLNVFKLSGGSSQPDNQILEVTSTVEKKEIAAIQPPEDRASMIQAARERFLARKGQK</sequence>
<dbReference type="InterPro" id="IPR007502">
    <property type="entry name" value="Helicase-assoc_dom"/>
</dbReference>
<evidence type="ECO:0000259" key="7">
    <source>
        <dbReference type="PROSITE" id="PS51192"/>
    </source>
</evidence>
<keyword evidence="10" id="KW-1185">Reference proteome</keyword>
<evidence type="ECO:0000256" key="5">
    <source>
        <dbReference type="ARBA" id="ARBA00022840"/>
    </source>
</evidence>
<dbReference type="PROSITE" id="PS51192">
    <property type="entry name" value="HELICASE_ATP_BIND_1"/>
    <property type="match status" value="1"/>
</dbReference>
<gene>
    <name evidence="9" type="ORF">AABB24_029840</name>
</gene>
<dbReference type="AlphaFoldDB" id="A0ABD2S177"/>
<dbReference type="FunFam" id="3.40.50.300:FF:000145">
    <property type="entry name" value="probable ATP-dependent RNA helicase DHX40"/>
    <property type="match status" value="1"/>
</dbReference>
<dbReference type="Pfam" id="PF04408">
    <property type="entry name" value="WHD_HA2"/>
    <property type="match status" value="1"/>
</dbReference>
<dbReference type="FunFam" id="3.40.50.300:FF:001388">
    <property type="entry name" value="Probable pre-mRNA-splicing factor ATP-dependent RNA helicase DEAH4"/>
    <property type="match status" value="1"/>
</dbReference>
<evidence type="ECO:0000313" key="10">
    <source>
        <dbReference type="Proteomes" id="UP001627284"/>
    </source>
</evidence>
<evidence type="ECO:0000256" key="6">
    <source>
        <dbReference type="ARBA" id="ARBA00047984"/>
    </source>
</evidence>
<comment type="catalytic activity">
    <reaction evidence="6">
        <text>ATP + H2O = ADP + phosphate + H(+)</text>
        <dbReference type="Rhea" id="RHEA:13065"/>
        <dbReference type="ChEBI" id="CHEBI:15377"/>
        <dbReference type="ChEBI" id="CHEBI:15378"/>
        <dbReference type="ChEBI" id="CHEBI:30616"/>
        <dbReference type="ChEBI" id="CHEBI:43474"/>
        <dbReference type="ChEBI" id="CHEBI:456216"/>
        <dbReference type="EC" id="3.6.4.13"/>
    </reaction>
</comment>
<dbReference type="InterPro" id="IPR002464">
    <property type="entry name" value="DNA/RNA_helicase_DEAH_CS"/>
</dbReference>
<dbReference type="PANTHER" id="PTHR18934:SF234">
    <property type="entry name" value="PRE-MRNA-SPLICING FACTOR ATP-DEPENDENT RNA HELICASE DEAH4-RELATED"/>
    <property type="match status" value="1"/>
</dbReference>
<reference evidence="9 10" key="1">
    <citation type="submission" date="2024-05" db="EMBL/GenBank/DDBJ databases">
        <title>De novo assembly of an allotetraploid wild potato.</title>
        <authorList>
            <person name="Hosaka A.J."/>
        </authorList>
    </citation>
    <scope>NUCLEOTIDE SEQUENCE [LARGE SCALE GENOMIC DNA]</scope>
    <source>
        <tissue evidence="9">Young leaves</tissue>
    </source>
</reference>
<protein>
    <recommendedName>
        <fullName evidence="1">RNA helicase</fullName>
        <ecNumber evidence="1">3.6.4.13</ecNumber>
    </recommendedName>
</protein>
<dbReference type="Gene3D" id="1.20.120.1080">
    <property type="match status" value="1"/>
</dbReference>
<dbReference type="SUPFAM" id="SSF52540">
    <property type="entry name" value="P-loop containing nucleoside triphosphate hydrolases"/>
    <property type="match status" value="1"/>
</dbReference>
<keyword evidence="5" id="KW-0067">ATP-binding</keyword>
<dbReference type="Pfam" id="PF21010">
    <property type="entry name" value="HA2_C"/>
    <property type="match status" value="1"/>
</dbReference>
<dbReference type="SMART" id="SM00490">
    <property type="entry name" value="HELICc"/>
    <property type="match status" value="1"/>
</dbReference>
<feature type="domain" description="Helicase C-terminal" evidence="8">
    <location>
        <begin position="200"/>
        <end position="377"/>
    </location>
</feature>
<dbReference type="InterPro" id="IPR014001">
    <property type="entry name" value="Helicase_ATP-bd"/>
</dbReference>
<dbReference type="Gene3D" id="3.40.50.300">
    <property type="entry name" value="P-loop containing nucleotide triphosphate hydrolases"/>
    <property type="match status" value="2"/>
</dbReference>
<evidence type="ECO:0000256" key="2">
    <source>
        <dbReference type="ARBA" id="ARBA00022741"/>
    </source>
</evidence>
<name>A0ABD2S177_9SOLN</name>
<evidence type="ECO:0000259" key="8">
    <source>
        <dbReference type="PROSITE" id="PS51194"/>
    </source>
</evidence>
<proteinExistence type="predicted"/>
<dbReference type="InterPro" id="IPR011709">
    <property type="entry name" value="DEAD-box_helicase_OB_fold"/>
</dbReference>
<organism evidence="9 10">
    <name type="scientific">Solanum stoloniferum</name>
    <dbReference type="NCBI Taxonomy" id="62892"/>
    <lineage>
        <taxon>Eukaryota</taxon>
        <taxon>Viridiplantae</taxon>
        <taxon>Streptophyta</taxon>
        <taxon>Embryophyta</taxon>
        <taxon>Tracheophyta</taxon>
        <taxon>Spermatophyta</taxon>
        <taxon>Magnoliopsida</taxon>
        <taxon>eudicotyledons</taxon>
        <taxon>Gunneridae</taxon>
        <taxon>Pentapetalae</taxon>
        <taxon>asterids</taxon>
        <taxon>lamiids</taxon>
        <taxon>Solanales</taxon>
        <taxon>Solanaceae</taxon>
        <taxon>Solanoideae</taxon>
        <taxon>Solaneae</taxon>
        <taxon>Solanum</taxon>
    </lineage>
</organism>
<keyword evidence="4" id="KW-0347">Helicase</keyword>
<evidence type="ECO:0000256" key="3">
    <source>
        <dbReference type="ARBA" id="ARBA00022801"/>
    </source>
</evidence>
<dbReference type="InterPro" id="IPR001650">
    <property type="entry name" value="Helicase_C-like"/>
</dbReference>
<keyword evidence="2" id="KW-0547">Nucleotide-binding</keyword>
<dbReference type="GO" id="GO:0016787">
    <property type="term" value="F:hydrolase activity"/>
    <property type="evidence" value="ECO:0007669"/>
    <property type="project" value="UniProtKB-KW"/>
</dbReference>
<dbReference type="SMART" id="SM00487">
    <property type="entry name" value="DEXDc"/>
    <property type="match status" value="1"/>
</dbReference>
<dbReference type="SMART" id="SM00847">
    <property type="entry name" value="HA2"/>
    <property type="match status" value="1"/>
</dbReference>
<dbReference type="PANTHER" id="PTHR18934">
    <property type="entry name" value="ATP-DEPENDENT RNA HELICASE"/>
    <property type="match status" value="1"/>
</dbReference>
<evidence type="ECO:0000256" key="4">
    <source>
        <dbReference type="ARBA" id="ARBA00022806"/>
    </source>
</evidence>